<dbReference type="InterPro" id="IPR037898">
    <property type="entry name" value="NudC_fam"/>
</dbReference>
<feature type="region of interest" description="Disordered" evidence="2">
    <location>
        <begin position="77"/>
        <end position="187"/>
    </location>
</feature>
<proteinExistence type="predicted"/>
<dbReference type="KEGG" id="epa:110239930"/>
<feature type="compositionally biased region" description="Polar residues" evidence="2">
    <location>
        <begin position="169"/>
        <end position="178"/>
    </location>
</feature>
<dbReference type="OrthoDB" id="515366at2759"/>
<feature type="compositionally biased region" description="Polar residues" evidence="2">
    <location>
        <begin position="132"/>
        <end position="146"/>
    </location>
</feature>
<dbReference type="RefSeq" id="XP_020901345.1">
    <property type="nucleotide sequence ID" value="XM_021045686.2"/>
</dbReference>
<dbReference type="InterPro" id="IPR025934">
    <property type="entry name" value="NudC_N_dom"/>
</dbReference>
<evidence type="ECO:0000256" key="2">
    <source>
        <dbReference type="SAM" id="MobiDB-lite"/>
    </source>
</evidence>
<dbReference type="GO" id="GO:0006457">
    <property type="term" value="P:protein folding"/>
    <property type="evidence" value="ECO:0007669"/>
    <property type="project" value="TreeGrafter"/>
</dbReference>
<feature type="domain" description="CS" evidence="3">
    <location>
        <begin position="196"/>
        <end position="295"/>
    </location>
</feature>
<evidence type="ECO:0000313" key="5">
    <source>
        <dbReference type="Proteomes" id="UP000887567"/>
    </source>
</evidence>
<dbReference type="PROSITE" id="PS51203">
    <property type="entry name" value="CS"/>
    <property type="match status" value="1"/>
</dbReference>
<feature type="compositionally biased region" description="Polar residues" evidence="2">
    <location>
        <begin position="102"/>
        <end position="123"/>
    </location>
</feature>
<reference evidence="4" key="1">
    <citation type="submission" date="2022-11" db="UniProtKB">
        <authorList>
            <consortium name="EnsemblMetazoa"/>
        </authorList>
    </citation>
    <scope>IDENTIFICATION</scope>
</reference>
<evidence type="ECO:0000313" key="4">
    <source>
        <dbReference type="EnsemblMetazoa" id="XP_020901345.1"/>
    </source>
</evidence>
<keyword evidence="5" id="KW-1185">Reference proteome</keyword>
<dbReference type="PANTHER" id="PTHR12356">
    <property type="entry name" value="NUCLEAR MOVEMENT PROTEIN NUDC"/>
    <property type="match status" value="1"/>
</dbReference>
<feature type="compositionally biased region" description="Basic and acidic residues" evidence="2">
    <location>
        <begin position="77"/>
        <end position="98"/>
    </location>
</feature>
<dbReference type="GO" id="GO:0051082">
    <property type="term" value="F:unfolded protein binding"/>
    <property type="evidence" value="ECO:0007669"/>
    <property type="project" value="TreeGrafter"/>
</dbReference>
<keyword evidence="1" id="KW-0597">Phosphoprotein</keyword>
<dbReference type="PANTHER" id="PTHR12356:SF19">
    <property type="entry name" value="NUDC DOMAIN-CONTAINING PROTEIN 3"/>
    <property type="match status" value="1"/>
</dbReference>
<dbReference type="EnsemblMetazoa" id="XM_021045686.2">
    <property type="protein sequence ID" value="XP_020901345.1"/>
    <property type="gene ID" value="LOC110239930"/>
</dbReference>
<dbReference type="GO" id="GO:0005737">
    <property type="term" value="C:cytoplasm"/>
    <property type="evidence" value="ECO:0007669"/>
    <property type="project" value="TreeGrafter"/>
</dbReference>
<name>A0A913X9Y0_EXADI</name>
<dbReference type="Pfam" id="PF04969">
    <property type="entry name" value="CS"/>
    <property type="match status" value="1"/>
</dbReference>
<dbReference type="InterPro" id="IPR007052">
    <property type="entry name" value="CS_dom"/>
</dbReference>
<dbReference type="AlphaFoldDB" id="A0A913X9Y0"/>
<dbReference type="CDD" id="cd06467">
    <property type="entry name" value="p23_NUDC_like"/>
    <property type="match status" value="1"/>
</dbReference>
<sequence length="374" mass="41951">MDLSQLDNIFLGILQNCGQIEPFLDVVFSFLARRTDFYVIMNSKQDKMGFPDGIAEQMVLKIFRKYQRVVLGSMNKEKETKSTRKMANKEKEITETCKPHPNSISQSSAEVTSSEEMNNTPTTVPDVVASTVEVSSTDTSQNTTEQTIDDFKHSTNDLPDQKTSDEPTAASTSTQSSNEESKFLEPGKLPDCYNGAVLDKYTWSQTIKDIDLKIPVPKCILRARDVAVEIKMSSLKVSLKGNIPVEELKTGSNVLVDGKLQRCVKCEESMWSLEPGKTIQINLEKAEERFWTAICEGDPEIDKTKVDSTRAIDDFDEQTQTDFQQVMYDHQQKMMGKPTSKEQKTHDLLKQAWDAKGSPFAGTPFDPSKVNISG</sequence>
<dbReference type="OMA" id="EINIEMP"/>
<dbReference type="Proteomes" id="UP000887567">
    <property type="component" value="Unplaced"/>
</dbReference>
<dbReference type="SUPFAM" id="SSF49764">
    <property type="entry name" value="HSP20-like chaperones"/>
    <property type="match status" value="1"/>
</dbReference>
<protein>
    <recommendedName>
        <fullName evidence="3">CS domain-containing protein</fullName>
    </recommendedName>
</protein>
<dbReference type="GeneID" id="110239930"/>
<dbReference type="Gene3D" id="2.60.40.790">
    <property type="match status" value="1"/>
</dbReference>
<organism evidence="4 5">
    <name type="scientific">Exaiptasia diaphana</name>
    <name type="common">Tropical sea anemone</name>
    <name type="synonym">Aiptasia pulchella</name>
    <dbReference type="NCBI Taxonomy" id="2652724"/>
    <lineage>
        <taxon>Eukaryota</taxon>
        <taxon>Metazoa</taxon>
        <taxon>Cnidaria</taxon>
        <taxon>Anthozoa</taxon>
        <taxon>Hexacorallia</taxon>
        <taxon>Actiniaria</taxon>
        <taxon>Aiptasiidae</taxon>
        <taxon>Exaiptasia</taxon>
    </lineage>
</organism>
<feature type="compositionally biased region" description="Basic and acidic residues" evidence="2">
    <location>
        <begin position="149"/>
        <end position="165"/>
    </location>
</feature>
<evidence type="ECO:0000256" key="1">
    <source>
        <dbReference type="ARBA" id="ARBA00022553"/>
    </source>
</evidence>
<evidence type="ECO:0000259" key="3">
    <source>
        <dbReference type="PROSITE" id="PS51203"/>
    </source>
</evidence>
<dbReference type="InterPro" id="IPR008978">
    <property type="entry name" value="HSP20-like_chaperone"/>
</dbReference>
<accession>A0A913X9Y0</accession>
<dbReference type="Pfam" id="PF14050">
    <property type="entry name" value="Nudc_N"/>
    <property type="match status" value="1"/>
</dbReference>